<organism evidence="9 10">
    <name type="scientific">Sphingobacterium bambusae</name>
    <dbReference type="NCBI Taxonomy" id="662858"/>
    <lineage>
        <taxon>Bacteria</taxon>
        <taxon>Pseudomonadati</taxon>
        <taxon>Bacteroidota</taxon>
        <taxon>Sphingobacteriia</taxon>
        <taxon>Sphingobacteriales</taxon>
        <taxon>Sphingobacteriaceae</taxon>
        <taxon>Sphingobacterium</taxon>
    </lineage>
</organism>
<comment type="subcellular location">
    <subcellularLocation>
        <location evidence="1">Membrane</location>
        <topology evidence="1">Multi-pass membrane protein</topology>
    </subcellularLocation>
</comment>
<keyword evidence="9" id="KW-0645">Protease</keyword>
<comment type="similarity">
    <text evidence="2">Belongs to the peptidase S54 family.</text>
</comment>
<evidence type="ECO:0000313" key="10">
    <source>
        <dbReference type="Proteomes" id="UP001597525"/>
    </source>
</evidence>
<evidence type="ECO:0000313" key="9">
    <source>
        <dbReference type="EMBL" id="MFD2970206.1"/>
    </source>
</evidence>
<feature type="transmembrane region" description="Helical" evidence="7">
    <location>
        <begin position="15"/>
        <end position="32"/>
    </location>
</feature>
<protein>
    <submittedName>
        <fullName evidence="9">Rhomboid family intramembrane serine protease</fullName>
        <ecNumber evidence="9">3.4.21.-</ecNumber>
    </submittedName>
</protein>
<feature type="transmembrane region" description="Helical" evidence="7">
    <location>
        <begin position="91"/>
        <end position="111"/>
    </location>
</feature>
<dbReference type="Pfam" id="PF01694">
    <property type="entry name" value="Rhomboid"/>
    <property type="match status" value="1"/>
</dbReference>
<dbReference type="GO" id="GO:0008233">
    <property type="term" value="F:peptidase activity"/>
    <property type="evidence" value="ECO:0007669"/>
    <property type="project" value="UniProtKB-KW"/>
</dbReference>
<dbReference type="Proteomes" id="UP001597525">
    <property type="component" value="Unassembled WGS sequence"/>
</dbReference>
<reference evidence="10" key="1">
    <citation type="journal article" date="2019" name="Int. J. Syst. Evol. Microbiol.">
        <title>The Global Catalogue of Microorganisms (GCM) 10K type strain sequencing project: providing services to taxonomists for standard genome sequencing and annotation.</title>
        <authorList>
            <consortium name="The Broad Institute Genomics Platform"/>
            <consortium name="The Broad Institute Genome Sequencing Center for Infectious Disease"/>
            <person name="Wu L."/>
            <person name="Ma J."/>
        </authorList>
    </citation>
    <scope>NUCLEOTIDE SEQUENCE [LARGE SCALE GENOMIC DNA]</scope>
    <source>
        <strain evidence="10">KCTC 22814</strain>
    </source>
</reference>
<evidence type="ECO:0000259" key="8">
    <source>
        <dbReference type="Pfam" id="PF01694"/>
    </source>
</evidence>
<dbReference type="RefSeq" id="WP_320183687.1">
    <property type="nucleotide sequence ID" value="NZ_CP138332.1"/>
</dbReference>
<keyword evidence="5 7" id="KW-1133">Transmembrane helix</keyword>
<evidence type="ECO:0000256" key="7">
    <source>
        <dbReference type="SAM" id="Phobius"/>
    </source>
</evidence>
<proteinExistence type="inferred from homology"/>
<dbReference type="Gene3D" id="1.20.1540.10">
    <property type="entry name" value="Rhomboid-like"/>
    <property type="match status" value="1"/>
</dbReference>
<evidence type="ECO:0000256" key="1">
    <source>
        <dbReference type="ARBA" id="ARBA00004141"/>
    </source>
</evidence>
<evidence type="ECO:0000256" key="4">
    <source>
        <dbReference type="ARBA" id="ARBA00022801"/>
    </source>
</evidence>
<feature type="transmembrane region" description="Helical" evidence="7">
    <location>
        <begin position="164"/>
        <end position="183"/>
    </location>
</feature>
<dbReference type="GO" id="GO:0006508">
    <property type="term" value="P:proteolysis"/>
    <property type="evidence" value="ECO:0007669"/>
    <property type="project" value="UniProtKB-KW"/>
</dbReference>
<evidence type="ECO:0000256" key="2">
    <source>
        <dbReference type="ARBA" id="ARBA00009045"/>
    </source>
</evidence>
<keyword evidence="6 7" id="KW-0472">Membrane</keyword>
<feature type="domain" description="Peptidase S54 rhomboid" evidence="8">
    <location>
        <begin position="52"/>
        <end position="203"/>
    </location>
</feature>
<dbReference type="InterPro" id="IPR022764">
    <property type="entry name" value="Peptidase_S54_rhomboid_dom"/>
</dbReference>
<dbReference type="InterPro" id="IPR035952">
    <property type="entry name" value="Rhomboid-like_sf"/>
</dbReference>
<keyword evidence="4 9" id="KW-0378">Hydrolase</keyword>
<keyword evidence="3 7" id="KW-0812">Transmembrane</keyword>
<dbReference type="EMBL" id="JBHUPB010000015">
    <property type="protein sequence ID" value="MFD2970206.1"/>
    <property type="molecule type" value="Genomic_DNA"/>
</dbReference>
<comment type="caution">
    <text evidence="9">The sequence shown here is derived from an EMBL/GenBank/DDBJ whole genome shotgun (WGS) entry which is preliminary data.</text>
</comment>
<dbReference type="PANTHER" id="PTHR43731:SF14">
    <property type="entry name" value="PRESENILIN-ASSOCIATED RHOMBOID-LIKE PROTEIN, MITOCHONDRIAL"/>
    <property type="match status" value="1"/>
</dbReference>
<dbReference type="PANTHER" id="PTHR43731">
    <property type="entry name" value="RHOMBOID PROTEASE"/>
    <property type="match status" value="1"/>
</dbReference>
<dbReference type="InterPro" id="IPR050925">
    <property type="entry name" value="Rhomboid_protease_S54"/>
</dbReference>
<evidence type="ECO:0000256" key="5">
    <source>
        <dbReference type="ARBA" id="ARBA00022989"/>
    </source>
</evidence>
<feature type="transmembrane region" description="Helical" evidence="7">
    <location>
        <begin position="66"/>
        <end position="85"/>
    </location>
</feature>
<dbReference type="EC" id="3.4.21.-" evidence="9"/>
<accession>A0ABW6BL67</accession>
<name>A0ABW6BL67_9SPHI</name>
<dbReference type="SUPFAM" id="SSF144091">
    <property type="entry name" value="Rhomboid-like"/>
    <property type="match status" value="1"/>
</dbReference>
<sequence>MAFFDVFPTFAEAPYSYIVMPLVLISSIIGFYRKSYFHALLLHPHEIAQGKRIHTLLTSAFVHRNWLHLLFNSFVIYGLGFDMYGCINQELGTLWAVVLTPILFMLLIILPNLIQTLKKKKDFLFTSVGASGLGFGLYGFSFLYFPKQKTGNMFFPWVENSFDYWIMANLFLLVLSFIPLISVNRELHLVGFLVGSVAALFVRPQSITEIGIMLQNLIH</sequence>
<evidence type="ECO:0000256" key="3">
    <source>
        <dbReference type="ARBA" id="ARBA00022692"/>
    </source>
</evidence>
<gene>
    <name evidence="9" type="ORF">ACFS7Y_22635</name>
</gene>
<feature type="transmembrane region" description="Helical" evidence="7">
    <location>
        <begin position="123"/>
        <end position="144"/>
    </location>
</feature>
<evidence type="ECO:0000256" key="6">
    <source>
        <dbReference type="ARBA" id="ARBA00023136"/>
    </source>
</evidence>
<keyword evidence="10" id="KW-1185">Reference proteome</keyword>